<gene>
    <name evidence="1" type="primary">Pol_555</name>
    <name evidence="1" type="ORF">FOF47_R05888</name>
</gene>
<organism evidence="1 2">
    <name type="scientific">Crocuta crocuta</name>
    <name type="common">Spotted hyena</name>
    <dbReference type="NCBI Taxonomy" id="9678"/>
    <lineage>
        <taxon>Eukaryota</taxon>
        <taxon>Metazoa</taxon>
        <taxon>Chordata</taxon>
        <taxon>Craniata</taxon>
        <taxon>Vertebrata</taxon>
        <taxon>Euteleostomi</taxon>
        <taxon>Mammalia</taxon>
        <taxon>Eutheria</taxon>
        <taxon>Laurasiatheria</taxon>
        <taxon>Carnivora</taxon>
        <taxon>Feliformia</taxon>
        <taxon>Hyaenidae</taxon>
        <taxon>Crocuta</taxon>
    </lineage>
</organism>
<feature type="non-terminal residue" evidence="1">
    <location>
        <position position="1"/>
    </location>
</feature>
<evidence type="ECO:0000313" key="1">
    <source>
        <dbReference type="EMBL" id="KAF0873027.1"/>
    </source>
</evidence>
<dbReference type="Proteomes" id="UP000475037">
    <property type="component" value="Unassembled WGS sequence"/>
</dbReference>
<sequence>CGPTGILLHHRQKYHTIPLGKAGCQCLVSNHLPQDPGILLAGIYLLKRNENIYSQKSTYVNEFSSFIHTCQSVKEPTHPSTNEWTSQLWYIYVMEYYSGTQRNELSIHTTAWLKLKRV</sequence>
<evidence type="ECO:0000313" key="2">
    <source>
        <dbReference type="Proteomes" id="UP000475037"/>
    </source>
</evidence>
<keyword evidence="2" id="KW-1185">Reference proteome</keyword>
<protein>
    <submittedName>
        <fullName evidence="1">LORF2 protein</fullName>
    </submittedName>
</protein>
<feature type="non-terminal residue" evidence="1">
    <location>
        <position position="118"/>
    </location>
</feature>
<dbReference type="EMBL" id="VOAJ01006109">
    <property type="protein sequence ID" value="KAF0873027.1"/>
    <property type="molecule type" value="Genomic_DNA"/>
</dbReference>
<comment type="caution">
    <text evidence="1">The sequence shown here is derived from an EMBL/GenBank/DDBJ whole genome shotgun (WGS) entry which is preliminary data.</text>
</comment>
<dbReference type="AlphaFoldDB" id="A0A6G1ABP7"/>
<proteinExistence type="predicted"/>
<reference evidence="1 2" key="1">
    <citation type="submission" date="2019-11" db="EMBL/GenBank/DDBJ databases">
        <authorList>
            <person name="Yang C."/>
            <person name="Li F."/>
        </authorList>
    </citation>
    <scope>NUCLEOTIDE SEQUENCE [LARGE SCALE GENOMIC DNA]</scope>
    <source>
        <strain evidence="1">KB4526</strain>
        <tissue evidence="1">Muscle</tissue>
    </source>
</reference>
<accession>A0A6G1ABP7</accession>
<name>A0A6G1ABP7_CROCR</name>